<feature type="domain" description="VWFA" evidence="2">
    <location>
        <begin position="39"/>
        <end position="226"/>
    </location>
</feature>
<evidence type="ECO:0000313" key="4">
    <source>
        <dbReference type="Proteomes" id="UP000530424"/>
    </source>
</evidence>
<evidence type="ECO:0000313" key="3">
    <source>
        <dbReference type="EMBL" id="NYJ00117.1"/>
    </source>
</evidence>
<sequence>MPVLTIVRRVLIAATLVVILLVPLRGGNAPVVTKGSDIDVLVVVDTTRSMAALDYGDGEPRWNGVEQDLPALAEALPGARFGLLTYGADADLVLPFTTDTAAFTSAVETTFVESVFFSAGSRIDRPVYEVTTTLERAAELDPDRRRFVVFVSDGEDTDEGQPAPYDEVGDLIAGGAVLGYGTEEGARMPEADDMSTDQGYVYDYQELTDAISRADPENLADLADELDVDYVHRTTPGGMDEVAADFRSTPSNDGTSGSGQRDLVWIAGLVLVLLLLWELYVAARAWTLASEALRAVPGQGGPR</sequence>
<dbReference type="SMART" id="SM00327">
    <property type="entry name" value="VWA"/>
    <property type="match status" value="1"/>
</dbReference>
<dbReference type="Pfam" id="PF13519">
    <property type="entry name" value="VWA_2"/>
    <property type="match status" value="1"/>
</dbReference>
<dbReference type="EMBL" id="JACCFP010000001">
    <property type="protein sequence ID" value="NYJ00117.1"/>
    <property type="molecule type" value="Genomic_DNA"/>
</dbReference>
<keyword evidence="1" id="KW-1133">Transmembrane helix</keyword>
<keyword evidence="1" id="KW-0812">Transmembrane</keyword>
<dbReference type="InterPro" id="IPR036465">
    <property type="entry name" value="vWFA_dom_sf"/>
</dbReference>
<evidence type="ECO:0000259" key="2">
    <source>
        <dbReference type="PROSITE" id="PS50234"/>
    </source>
</evidence>
<evidence type="ECO:0000256" key="1">
    <source>
        <dbReference type="SAM" id="Phobius"/>
    </source>
</evidence>
<dbReference type="Proteomes" id="UP000530424">
    <property type="component" value="Unassembled WGS sequence"/>
</dbReference>
<reference evidence="3 4" key="1">
    <citation type="submission" date="2020-07" db="EMBL/GenBank/DDBJ databases">
        <title>Sequencing the genomes of 1000 actinobacteria strains.</title>
        <authorList>
            <person name="Klenk H.-P."/>
        </authorList>
    </citation>
    <scope>NUCLEOTIDE SEQUENCE [LARGE SCALE GENOMIC DNA]</scope>
    <source>
        <strain evidence="3 4">DSM 103833</strain>
    </source>
</reference>
<dbReference type="RefSeq" id="WP_179666753.1">
    <property type="nucleotide sequence ID" value="NZ_JACCFP010000001.1"/>
</dbReference>
<comment type="caution">
    <text evidence="3">The sequence shown here is derived from an EMBL/GenBank/DDBJ whole genome shotgun (WGS) entry which is preliminary data.</text>
</comment>
<keyword evidence="4" id="KW-1185">Reference proteome</keyword>
<dbReference type="AlphaFoldDB" id="A0A853BZ30"/>
<accession>A0A853BZ30</accession>
<dbReference type="SUPFAM" id="SSF53300">
    <property type="entry name" value="vWA-like"/>
    <property type="match status" value="1"/>
</dbReference>
<name>A0A853BZ30_9ACTN</name>
<dbReference type="CDD" id="cd00198">
    <property type="entry name" value="vWFA"/>
    <property type="match status" value="1"/>
</dbReference>
<feature type="transmembrane region" description="Helical" evidence="1">
    <location>
        <begin position="263"/>
        <end position="283"/>
    </location>
</feature>
<protein>
    <submittedName>
        <fullName evidence="3">Ca-activated chloride channel family protein</fullName>
    </submittedName>
</protein>
<gene>
    <name evidence="3" type="ORF">HNR19_000815</name>
</gene>
<dbReference type="InterPro" id="IPR002035">
    <property type="entry name" value="VWF_A"/>
</dbReference>
<dbReference type="Gene3D" id="3.40.50.410">
    <property type="entry name" value="von Willebrand factor, type A domain"/>
    <property type="match status" value="1"/>
</dbReference>
<dbReference type="PROSITE" id="PS50234">
    <property type="entry name" value="VWFA"/>
    <property type="match status" value="1"/>
</dbReference>
<organism evidence="3 4">
    <name type="scientific">Nocardioides thalensis</name>
    <dbReference type="NCBI Taxonomy" id="1914755"/>
    <lineage>
        <taxon>Bacteria</taxon>
        <taxon>Bacillati</taxon>
        <taxon>Actinomycetota</taxon>
        <taxon>Actinomycetes</taxon>
        <taxon>Propionibacteriales</taxon>
        <taxon>Nocardioidaceae</taxon>
        <taxon>Nocardioides</taxon>
    </lineage>
</organism>
<keyword evidence="1" id="KW-0472">Membrane</keyword>
<proteinExistence type="predicted"/>